<keyword evidence="3" id="KW-1185">Reference proteome</keyword>
<keyword evidence="1" id="KW-0732">Signal</keyword>
<dbReference type="AlphaFoldDB" id="A0A4P9Y5V7"/>
<evidence type="ECO:0000256" key="1">
    <source>
        <dbReference type="SAM" id="SignalP"/>
    </source>
</evidence>
<name>A0A4P9Y5V7_9FUNG</name>
<protein>
    <submittedName>
        <fullName evidence="2">Uncharacterized protein</fullName>
    </submittedName>
</protein>
<gene>
    <name evidence="2" type="ORF">BJ684DRAFT_19164</name>
</gene>
<proteinExistence type="predicted"/>
<sequence length="291" mass="31851">MLRSGSYPLLASSLLLLLGATSGVVGNLFPEPIPDGVIPRKADPFSGTINAFFALVPVPRSLINSTVPTNFVLESPSKHFKPQDFGPYAPELPDNETYALVQLGRAINTGWANIHASLKTFREVKVTLPWAMKMGKEENTLVGLRLAHWTNSKRQKKRIPHSVHAPVDYGFISATETSYSLSSQDAAGIATANFTAEPISSTVTSDGHPITLPPVLMSAIQTEVLGMAALNKEIYRFSTPTSIQTVQANVTLSTKLWNRFEVDSTNITLPVTGFKASLDWTMHHTLYEWDD</sequence>
<organism evidence="2 3">
    <name type="scientific">Piptocephalis cylindrospora</name>
    <dbReference type="NCBI Taxonomy" id="1907219"/>
    <lineage>
        <taxon>Eukaryota</taxon>
        <taxon>Fungi</taxon>
        <taxon>Fungi incertae sedis</taxon>
        <taxon>Zoopagomycota</taxon>
        <taxon>Zoopagomycotina</taxon>
        <taxon>Zoopagomycetes</taxon>
        <taxon>Zoopagales</taxon>
        <taxon>Piptocephalidaceae</taxon>
        <taxon>Piptocephalis</taxon>
    </lineage>
</organism>
<feature type="chain" id="PRO_5020631024" evidence="1">
    <location>
        <begin position="27"/>
        <end position="291"/>
    </location>
</feature>
<dbReference type="EMBL" id="KZ987836">
    <property type="protein sequence ID" value="RKP14426.1"/>
    <property type="molecule type" value="Genomic_DNA"/>
</dbReference>
<dbReference type="Proteomes" id="UP000267251">
    <property type="component" value="Unassembled WGS sequence"/>
</dbReference>
<evidence type="ECO:0000313" key="3">
    <source>
        <dbReference type="Proteomes" id="UP000267251"/>
    </source>
</evidence>
<evidence type="ECO:0000313" key="2">
    <source>
        <dbReference type="EMBL" id="RKP14426.1"/>
    </source>
</evidence>
<dbReference type="OrthoDB" id="10387321at2759"/>
<accession>A0A4P9Y5V7</accession>
<feature type="signal peptide" evidence="1">
    <location>
        <begin position="1"/>
        <end position="26"/>
    </location>
</feature>
<reference evidence="3" key="1">
    <citation type="journal article" date="2018" name="Nat. Microbiol.">
        <title>Leveraging single-cell genomics to expand the fungal tree of life.</title>
        <authorList>
            <person name="Ahrendt S.R."/>
            <person name="Quandt C.A."/>
            <person name="Ciobanu D."/>
            <person name="Clum A."/>
            <person name="Salamov A."/>
            <person name="Andreopoulos B."/>
            <person name="Cheng J.F."/>
            <person name="Woyke T."/>
            <person name="Pelin A."/>
            <person name="Henrissat B."/>
            <person name="Reynolds N.K."/>
            <person name="Benny G.L."/>
            <person name="Smith M.E."/>
            <person name="James T.Y."/>
            <person name="Grigoriev I.V."/>
        </authorList>
    </citation>
    <scope>NUCLEOTIDE SEQUENCE [LARGE SCALE GENOMIC DNA]</scope>
</reference>